<keyword evidence="2" id="KW-0472">Membrane</keyword>
<sequence length="409" mass="45605">MESNSKGDIEKAGMQQTTDPEPEPKTSKLENQIKTKEPEQNGPKKWLTSLLWLIKDQWFLVALACLIAISSQAQVPESHQHLKETVVTYLCVSIIFFITGCTLSTRVLIDNYSRWRLHIYVQVQCFLMTSATTFAVVSLCAMNPNFMDPWFLIGLIFMGCVPTTISSNVVMTRQAHGNTALTVVQSTLGNFLGPFLTPALVSMYTSTGAWYTDVLPTGANNYSEIYRRVFKQLGLSLFLPMVVGQVVQNVFPKQCKTIFTTWKLSKVSSVSLLIIIWQTFDQAFGSGAFESAKASNMIFIVFISIAFFILWQSITLATSIFWLPKVDVIACCYCCPAKTPAMGVPLSTVMYVGLSKVHESKLQIPMVIFQGFQIASGSLLTIAFRRWVRAEEERKAAEAERLRAGEAAS</sequence>
<evidence type="ECO:0000313" key="3">
    <source>
        <dbReference type="EMBL" id="KAF2501115.1"/>
    </source>
</evidence>
<keyword evidence="4" id="KW-1185">Reference proteome</keyword>
<feature type="transmembrane region" description="Helical" evidence="2">
    <location>
        <begin position="232"/>
        <end position="251"/>
    </location>
</feature>
<feature type="transmembrane region" description="Helical" evidence="2">
    <location>
        <begin position="191"/>
        <end position="212"/>
    </location>
</feature>
<dbReference type="AlphaFoldDB" id="A0A6A6R8I6"/>
<proteinExistence type="predicted"/>
<dbReference type="EMBL" id="MU004182">
    <property type="protein sequence ID" value="KAF2501115.1"/>
    <property type="molecule type" value="Genomic_DNA"/>
</dbReference>
<reference evidence="3" key="1">
    <citation type="journal article" date="2020" name="Stud. Mycol.">
        <title>101 Dothideomycetes genomes: a test case for predicting lifestyles and emergence of pathogens.</title>
        <authorList>
            <person name="Haridas S."/>
            <person name="Albert R."/>
            <person name="Binder M."/>
            <person name="Bloem J."/>
            <person name="Labutti K."/>
            <person name="Salamov A."/>
            <person name="Andreopoulos B."/>
            <person name="Baker S."/>
            <person name="Barry K."/>
            <person name="Bills G."/>
            <person name="Bluhm B."/>
            <person name="Cannon C."/>
            <person name="Castanera R."/>
            <person name="Culley D."/>
            <person name="Daum C."/>
            <person name="Ezra D."/>
            <person name="Gonzalez J."/>
            <person name="Henrissat B."/>
            <person name="Kuo A."/>
            <person name="Liang C."/>
            <person name="Lipzen A."/>
            <person name="Lutzoni F."/>
            <person name="Magnuson J."/>
            <person name="Mondo S."/>
            <person name="Nolan M."/>
            <person name="Ohm R."/>
            <person name="Pangilinan J."/>
            <person name="Park H.-J."/>
            <person name="Ramirez L."/>
            <person name="Alfaro M."/>
            <person name="Sun H."/>
            <person name="Tritt A."/>
            <person name="Yoshinaga Y."/>
            <person name="Zwiers L.-H."/>
            <person name="Turgeon B."/>
            <person name="Goodwin S."/>
            <person name="Spatafora J."/>
            <person name="Crous P."/>
            <person name="Grigoriev I."/>
        </authorList>
    </citation>
    <scope>NUCLEOTIDE SEQUENCE</scope>
    <source>
        <strain evidence="3">CBS 269.34</strain>
    </source>
</reference>
<feature type="compositionally biased region" description="Basic and acidic residues" evidence="1">
    <location>
        <begin position="1"/>
        <end position="11"/>
    </location>
</feature>
<feature type="transmembrane region" description="Helical" evidence="2">
    <location>
        <begin position="121"/>
        <end position="144"/>
    </location>
</feature>
<feature type="transmembrane region" description="Helical" evidence="2">
    <location>
        <begin position="297"/>
        <end position="323"/>
    </location>
</feature>
<feature type="transmembrane region" description="Helical" evidence="2">
    <location>
        <begin position="150"/>
        <end position="170"/>
    </location>
</feature>
<feature type="region of interest" description="Disordered" evidence="1">
    <location>
        <begin position="1"/>
        <end position="41"/>
    </location>
</feature>
<dbReference type="Pfam" id="PF13593">
    <property type="entry name" value="SBF_like"/>
    <property type="match status" value="1"/>
</dbReference>
<dbReference type="Proteomes" id="UP000799750">
    <property type="component" value="Unassembled WGS sequence"/>
</dbReference>
<feature type="transmembrane region" description="Helical" evidence="2">
    <location>
        <begin position="87"/>
        <end position="109"/>
    </location>
</feature>
<dbReference type="InterPro" id="IPR016833">
    <property type="entry name" value="Put_Na-Bile_cotransptr"/>
</dbReference>
<dbReference type="PANTHER" id="PTHR18640:SF5">
    <property type="entry name" value="SODIUM_BILE ACID COTRANSPORTER 7"/>
    <property type="match status" value="1"/>
</dbReference>
<keyword evidence="2" id="KW-0812">Transmembrane</keyword>
<dbReference type="InterPro" id="IPR036259">
    <property type="entry name" value="MFS_trans_sf"/>
</dbReference>
<dbReference type="PANTHER" id="PTHR18640">
    <property type="entry name" value="SOLUTE CARRIER FAMILY 10 MEMBER 7"/>
    <property type="match status" value="1"/>
</dbReference>
<evidence type="ECO:0000313" key="4">
    <source>
        <dbReference type="Proteomes" id="UP000799750"/>
    </source>
</evidence>
<organism evidence="3 4">
    <name type="scientific">Lophium mytilinum</name>
    <dbReference type="NCBI Taxonomy" id="390894"/>
    <lineage>
        <taxon>Eukaryota</taxon>
        <taxon>Fungi</taxon>
        <taxon>Dikarya</taxon>
        <taxon>Ascomycota</taxon>
        <taxon>Pezizomycotina</taxon>
        <taxon>Dothideomycetes</taxon>
        <taxon>Pleosporomycetidae</taxon>
        <taxon>Mytilinidiales</taxon>
        <taxon>Mytilinidiaceae</taxon>
        <taxon>Lophium</taxon>
    </lineage>
</organism>
<gene>
    <name evidence="3" type="ORF">BU16DRAFT_522146</name>
</gene>
<protein>
    <submittedName>
        <fullName evidence="3">Sodium bile acid symporter family protein</fullName>
    </submittedName>
</protein>
<dbReference type="PIRSF" id="PIRSF026166">
    <property type="entry name" value="UCP026166"/>
    <property type="match status" value="1"/>
</dbReference>
<dbReference type="OrthoDB" id="188035at2759"/>
<feature type="transmembrane region" description="Helical" evidence="2">
    <location>
        <begin position="364"/>
        <end position="384"/>
    </location>
</feature>
<evidence type="ECO:0000256" key="1">
    <source>
        <dbReference type="SAM" id="MobiDB-lite"/>
    </source>
</evidence>
<dbReference type="InterPro" id="IPR038770">
    <property type="entry name" value="Na+/solute_symporter_sf"/>
</dbReference>
<name>A0A6A6R8I6_9PEZI</name>
<feature type="transmembrane region" description="Helical" evidence="2">
    <location>
        <begin position="258"/>
        <end position="277"/>
    </location>
</feature>
<feature type="compositionally biased region" description="Basic and acidic residues" evidence="1">
    <location>
        <begin position="22"/>
        <end position="39"/>
    </location>
</feature>
<dbReference type="GO" id="GO:0005886">
    <property type="term" value="C:plasma membrane"/>
    <property type="evidence" value="ECO:0007669"/>
    <property type="project" value="TreeGrafter"/>
</dbReference>
<dbReference type="SUPFAM" id="SSF103473">
    <property type="entry name" value="MFS general substrate transporter"/>
    <property type="match status" value="1"/>
</dbReference>
<feature type="transmembrane region" description="Helical" evidence="2">
    <location>
        <begin position="330"/>
        <end position="352"/>
    </location>
</feature>
<keyword evidence="2" id="KW-1133">Transmembrane helix</keyword>
<accession>A0A6A6R8I6</accession>
<dbReference type="Gene3D" id="1.20.1530.20">
    <property type="match status" value="1"/>
</dbReference>
<feature type="transmembrane region" description="Helical" evidence="2">
    <location>
        <begin position="58"/>
        <end position="75"/>
    </location>
</feature>
<evidence type="ECO:0000256" key="2">
    <source>
        <dbReference type="SAM" id="Phobius"/>
    </source>
</evidence>